<dbReference type="PANTHER" id="PTHR45138">
    <property type="entry name" value="REGULATORY COMPONENTS OF SENSORY TRANSDUCTION SYSTEM"/>
    <property type="match status" value="1"/>
</dbReference>
<proteinExistence type="predicted"/>
<feature type="domain" description="GGDEF" evidence="2">
    <location>
        <begin position="229"/>
        <end position="363"/>
    </location>
</feature>
<gene>
    <name evidence="3" type="ORF">BW143_20265</name>
</gene>
<protein>
    <submittedName>
        <fullName evidence="3">GGDEF domain-containing protein</fullName>
    </submittedName>
</protein>
<dbReference type="InterPro" id="IPR029787">
    <property type="entry name" value="Nucleotide_cyclase"/>
</dbReference>
<dbReference type="InterPro" id="IPR043128">
    <property type="entry name" value="Rev_trsase/Diguanyl_cyclase"/>
</dbReference>
<dbReference type="GO" id="GO:1902201">
    <property type="term" value="P:negative regulation of bacterial-type flagellum-dependent cell motility"/>
    <property type="evidence" value="ECO:0007669"/>
    <property type="project" value="TreeGrafter"/>
</dbReference>
<dbReference type="EMBL" id="MTJL01000047">
    <property type="protein sequence ID" value="OMH99346.1"/>
    <property type="molecule type" value="Genomic_DNA"/>
</dbReference>
<dbReference type="InterPro" id="IPR000160">
    <property type="entry name" value="GGDEF_dom"/>
</dbReference>
<organism evidence="3 4">
    <name type="scientific">Bacillus swezeyi</name>
    <dbReference type="NCBI Taxonomy" id="1925020"/>
    <lineage>
        <taxon>Bacteria</taxon>
        <taxon>Bacillati</taxon>
        <taxon>Bacillota</taxon>
        <taxon>Bacilli</taxon>
        <taxon>Bacillales</taxon>
        <taxon>Bacillaceae</taxon>
        <taxon>Bacillus</taxon>
    </lineage>
</organism>
<dbReference type="PANTHER" id="PTHR45138:SF9">
    <property type="entry name" value="DIGUANYLATE CYCLASE DGCM-RELATED"/>
    <property type="match status" value="1"/>
</dbReference>
<evidence type="ECO:0000256" key="1">
    <source>
        <dbReference type="SAM" id="Phobius"/>
    </source>
</evidence>
<comment type="caution">
    <text evidence="3">The sequence shown here is derived from an EMBL/GenBank/DDBJ whole genome shotgun (WGS) entry which is preliminary data.</text>
</comment>
<dbReference type="RefSeq" id="WP_076762875.1">
    <property type="nucleotide sequence ID" value="NZ_JARMMK010000008.1"/>
</dbReference>
<dbReference type="FunFam" id="3.30.70.270:FF:000001">
    <property type="entry name" value="Diguanylate cyclase domain protein"/>
    <property type="match status" value="1"/>
</dbReference>
<dbReference type="SMART" id="SM00267">
    <property type="entry name" value="GGDEF"/>
    <property type="match status" value="1"/>
</dbReference>
<dbReference type="GO" id="GO:0052621">
    <property type="term" value="F:diguanylate cyclase activity"/>
    <property type="evidence" value="ECO:0007669"/>
    <property type="project" value="TreeGrafter"/>
</dbReference>
<feature type="transmembrane region" description="Helical" evidence="1">
    <location>
        <begin position="166"/>
        <end position="185"/>
    </location>
</feature>
<dbReference type="NCBIfam" id="TIGR00254">
    <property type="entry name" value="GGDEF"/>
    <property type="match status" value="1"/>
</dbReference>
<keyword evidence="1" id="KW-0812">Transmembrane</keyword>
<evidence type="ECO:0000313" key="4">
    <source>
        <dbReference type="Proteomes" id="UP000187367"/>
    </source>
</evidence>
<dbReference type="PROSITE" id="PS50887">
    <property type="entry name" value="GGDEF"/>
    <property type="match status" value="1"/>
</dbReference>
<dbReference type="InterPro" id="IPR050469">
    <property type="entry name" value="Diguanylate_Cyclase"/>
</dbReference>
<keyword evidence="1" id="KW-0472">Membrane</keyword>
<dbReference type="CDD" id="cd01949">
    <property type="entry name" value="GGDEF"/>
    <property type="match status" value="1"/>
</dbReference>
<dbReference type="Gene3D" id="3.30.70.270">
    <property type="match status" value="1"/>
</dbReference>
<feature type="transmembrane region" description="Helical" evidence="1">
    <location>
        <begin position="134"/>
        <end position="154"/>
    </location>
</feature>
<dbReference type="Pfam" id="PF00990">
    <property type="entry name" value="GGDEF"/>
    <property type="match status" value="1"/>
</dbReference>
<name>A0A1R1RLS8_9BACI</name>
<feature type="transmembrane region" description="Helical" evidence="1">
    <location>
        <begin position="69"/>
        <end position="92"/>
    </location>
</feature>
<evidence type="ECO:0000313" key="3">
    <source>
        <dbReference type="EMBL" id="OMH99346.1"/>
    </source>
</evidence>
<keyword evidence="4" id="KW-1185">Reference proteome</keyword>
<dbReference type="GO" id="GO:0043709">
    <property type="term" value="P:cell adhesion involved in single-species biofilm formation"/>
    <property type="evidence" value="ECO:0007669"/>
    <property type="project" value="TreeGrafter"/>
</dbReference>
<keyword evidence="1" id="KW-1133">Transmembrane helix</keyword>
<reference evidence="3 4" key="1">
    <citation type="submission" date="2017-01" db="EMBL/GenBank/DDBJ databases">
        <title>Bacillus phylogenomics.</title>
        <authorList>
            <person name="Dunlap C."/>
        </authorList>
    </citation>
    <scope>NUCLEOTIDE SEQUENCE [LARGE SCALE GENOMIC DNA]</scope>
    <source>
        <strain evidence="3 4">NRRL B-41282</strain>
    </source>
</reference>
<accession>A0A1R1RLS8</accession>
<feature type="transmembrane region" description="Helical" evidence="1">
    <location>
        <begin position="7"/>
        <end position="27"/>
    </location>
</feature>
<feature type="transmembrane region" description="Helical" evidence="1">
    <location>
        <begin position="39"/>
        <end position="57"/>
    </location>
</feature>
<dbReference type="Proteomes" id="UP000187367">
    <property type="component" value="Unassembled WGS sequence"/>
</dbReference>
<accession>A0A1R1Q9G4</accession>
<dbReference type="AlphaFoldDB" id="A0A1R1RLS8"/>
<dbReference type="GO" id="GO:0005886">
    <property type="term" value="C:plasma membrane"/>
    <property type="evidence" value="ECO:0007669"/>
    <property type="project" value="TreeGrafter"/>
</dbReference>
<dbReference type="SUPFAM" id="SSF55073">
    <property type="entry name" value="Nucleotide cyclase"/>
    <property type="match status" value="1"/>
</dbReference>
<feature type="transmembrane region" description="Helical" evidence="1">
    <location>
        <begin position="98"/>
        <end position="122"/>
    </location>
</feature>
<evidence type="ECO:0000259" key="2">
    <source>
        <dbReference type="PROSITE" id="PS50887"/>
    </source>
</evidence>
<sequence length="366" mass="41506">MFLIDLFLNLCILIALLFIYTQLKWNIISRKVTVKQLEWIDGLMGGLLGNLLMFFSIQASDETIIDLRYVPVMILFLFTGVFPAFICSLLIVGGRFIYGWNISSIVALIGMIFIFIGFYLILKIMGKDAGTYSRTFALVVFANLSISFVISKTLHDLLLLKILLTWYWILSTVGGFTSAYVVWYLRKSHFLLKKYEEESSIDFLTGLNNVRNFDAIWNAQISNAKEKNEKLSLLLIDVDYFKNINDTYGHSIGDAILKELGMILKKSTRTVDIVSRNGGEEFSVILPNCSNSRAAEIAERIRNEVEAHTFNISFSIKINITVSIGVVTFPEVIENTDELINKADQCLYKAKQLGRNRVCTTLETSV</sequence>
<dbReference type="OrthoDB" id="9759607at2"/>